<sequence length="58" mass="6439">MRVSASTHNFQVCTRYEGESDVLEASGVCCHGFWLKIDVMSVRVTGDAGSIRKSECRE</sequence>
<gene>
    <name evidence="1" type="ORF">E2C01_055415</name>
</gene>
<evidence type="ECO:0000313" key="1">
    <source>
        <dbReference type="EMBL" id="MPC61345.1"/>
    </source>
</evidence>
<proteinExistence type="predicted"/>
<dbReference type="EMBL" id="VSRR010018435">
    <property type="protein sequence ID" value="MPC61345.1"/>
    <property type="molecule type" value="Genomic_DNA"/>
</dbReference>
<keyword evidence="2" id="KW-1185">Reference proteome</keyword>
<dbReference type="AlphaFoldDB" id="A0A5B7GV83"/>
<accession>A0A5B7GV83</accession>
<dbReference type="Proteomes" id="UP000324222">
    <property type="component" value="Unassembled WGS sequence"/>
</dbReference>
<comment type="caution">
    <text evidence="1">The sequence shown here is derived from an EMBL/GenBank/DDBJ whole genome shotgun (WGS) entry which is preliminary data.</text>
</comment>
<organism evidence="1 2">
    <name type="scientific">Portunus trituberculatus</name>
    <name type="common">Swimming crab</name>
    <name type="synonym">Neptunus trituberculatus</name>
    <dbReference type="NCBI Taxonomy" id="210409"/>
    <lineage>
        <taxon>Eukaryota</taxon>
        <taxon>Metazoa</taxon>
        <taxon>Ecdysozoa</taxon>
        <taxon>Arthropoda</taxon>
        <taxon>Crustacea</taxon>
        <taxon>Multicrustacea</taxon>
        <taxon>Malacostraca</taxon>
        <taxon>Eumalacostraca</taxon>
        <taxon>Eucarida</taxon>
        <taxon>Decapoda</taxon>
        <taxon>Pleocyemata</taxon>
        <taxon>Brachyura</taxon>
        <taxon>Eubrachyura</taxon>
        <taxon>Portunoidea</taxon>
        <taxon>Portunidae</taxon>
        <taxon>Portuninae</taxon>
        <taxon>Portunus</taxon>
    </lineage>
</organism>
<protein>
    <submittedName>
        <fullName evidence="1">Uncharacterized protein</fullName>
    </submittedName>
</protein>
<evidence type="ECO:0000313" key="2">
    <source>
        <dbReference type="Proteomes" id="UP000324222"/>
    </source>
</evidence>
<reference evidence="1 2" key="1">
    <citation type="submission" date="2019-05" db="EMBL/GenBank/DDBJ databases">
        <title>Another draft genome of Portunus trituberculatus and its Hox gene families provides insights of decapod evolution.</title>
        <authorList>
            <person name="Jeong J.-H."/>
            <person name="Song I."/>
            <person name="Kim S."/>
            <person name="Choi T."/>
            <person name="Kim D."/>
            <person name="Ryu S."/>
            <person name="Kim W."/>
        </authorList>
    </citation>
    <scope>NUCLEOTIDE SEQUENCE [LARGE SCALE GENOMIC DNA]</scope>
    <source>
        <tissue evidence="1">Muscle</tissue>
    </source>
</reference>
<name>A0A5B7GV83_PORTR</name>